<dbReference type="EMBL" id="NBCO01000020">
    <property type="protein sequence ID" value="ORC87752.1"/>
    <property type="molecule type" value="Genomic_DNA"/>
</dbReference>
<dbReference type="Proteomes" id="UP000192257">
    <property type="component" value="Unassembled WGS sequence"/>
</dbReference>
<reference evidence="2 3" key="1">
    <citation type="submission" date="2017-03" db="EMBL/GenBank/DDBJ databases">
        <title>An alternative strategy for trypanosome survival in the mammalian bloodstream revealed through genome and transcriptome analysis of the ubiquitous bovine parasite Trypanosoma (Megatrypanum) theileri.</title>
        <authorList>
            <person name="Kelly S."/>
            <person name="Ivens A."/>
            <person name="Mott A."/>
            <person name="O'Neill E."/>
            <person name="Emms D."/>
            <person name="Macleod O."/>
            <person name="Voorheis P."/>
            <person name="Matthews J."/>
            <person name="Matthews K."/>
            <person name="Carrington M."/>
        </authorList>
    </citation>
    <scope>NUCLEOTIDE SEQUENCE [LARGE SCALE GENOMIC DNA]</scope>
    <source>
        <strain evidence="2">Edinburgh</strain>
    </source>
</reference>
<feature type="compositionally biased region" description="Low complexity" evidence="1">
    <location>
        <begin position="262"/>
        <end position="293"/>
    </location>
</feature>
<feature type="compositionally biased region" description="Low complexity" evidence="1">
    <location>
        <begin position="302"/>
        <end position="318"/>
    </location>
</feature>
<name>A0A1X0NST2_9TRYP</name>
<dbReference type="GO" id="GO:0003824">
    <property type="term" value="F:catalytic activity"/>
    <property type="evidence" value="ECO:0007669"/>
    <property type="project" value="InterPro"/>
</dbReference>
<dbReference type="VEuPathDB" id="TriTrypDB:TM35_000201610"/>
<dbReference type="Gene3D" id="3.90.1300.10">
    <property type="entry name" value="Amidase signature (AS) domain"/>
    <property type="match status" value="2"/>
</dbReference>
<proteinExistence type="predicted"/>
<keyword evidence="3" id="KW-1185">Reference proteome</keyword>
<dbReference type="AlphaFoldDB" id="A0A1X0NST2"/>
<comment type="caution">
    <text evidence="2">The sequence shown here is derived from an EMBL/GenBank/DDBJ whole genome shotgun (WGS) entry which is preliminary data.</text>
</comment>
<dbReference type="GeneID" id="39986626"/>
<evidence type="ECO:0000256" key="1">
    <source>
        <dbReference type="SAM" id="MobiDB-lite"/>
    </source>
</evidence>
<gene>
    <name evidence="2" type="ORF">TM35_000201610</name>
</gene>
<dbReference type="PANTHER" id="PTHR11895:SF67">
    <property type="entry name" value="AMIDASE DOMAIN-CONTAINING PROTEIN"/>
    <property type="match status" value="1"/>
</dbReference>
<dbReference type="RefSeq" id="XP_028881818.1">
    <property type="nucleotide sequence ID" value="XM_029026846.1"/>
</dbReference>
<feature type="region of interest" description="Disordered" evidence="1">
    <location>
        <begin position="238"/>
        <end position="340"/>
    </location>
</feature>
<dbReference type="SUPFAM" id="SSF75304">
    <property type="entry name" value="Amidase signature (AS) enzymes"/>
    <property type="match status" value="1"/>
</dbReference>
<evidence type="ECO:0000313" key="3">
    <source>
        <dbReference type="Proteomes" id="UP000192257"/>
    </source>
</evidence>
<dbReference type="OrthoDB" id="270858at2759"/>
<organism evidence="2 3">
    <name type="scientific">Trypanosoma theileri</name>
    <dbReference type="NCBI Taxonomy" id="67003"/>
    <lineage>
        <taxon>Eukaryota</taxon>
        <taxon>Discoba</taxon>
        <taxon>Euglenozoa</taxon>
        <taxon>Kinetoplastea</taxon>
        <taxon>Metakinetoplastina</taxon>
        <taxon>Trypanosomatida</taxon>
        <taxon>Trypanosomatidae</taxon>
        <taxon>Trypanosoma</taxon>
    </lineage>
</organism>
<evidence type="ECO:0008006" key="4">
    <source>
        <dbReference type="Google" id="ProtNLM"/>
    </source>
</evidence>
<dbReference type="InterPro" id="IPR000120">
    <property type="entry name" value="Amidase"/>
</dbReference>
<protein>
    <recommendedName>
        <fullName evidence="4">Amidase domain-containing protein</fullName>
    </recommendedName>
</protein>
<dbReference type="InterPro" id="IPR036928">
    <property type="entry name" value="AS_sf"/>
</dbReference>
<dbReference type="PANTHER" id="PTHR11895">
    <property type="entry name" value="TRANSAMIDASE"/>
    <property type="match status" value="1"/>
</dbReference>
<feature type="compositionally biased region" description="Low complexity" evidence="1">
    <location>
        <begin position="326"/>
        <end position="340"/>
    </location>
</feature>
<evidence type="ECO:0000313" key="2">
    <source>
        <dbReference type="EMBL" id="ORC87752.1"/>
    </source>
</evidence>
<sequence length="572" mass="62056">MSTMHSGVGVRRAMQRLRYKTSEQRQVVNEMRQHAEELTASGRASAKAKHVIPPPLCFAEVAGEADLQRSFFPDGMLSGVGIGVSDTLDVREFRTRYGVDSQLLHQLPQHEFPFVSWLRRHGAQFVGKLVCRTPVTIGEASLLAADCPAAVAVSRGACNYAISSALMGPAAMTSPLHYDVAAFKPTSQSFATFTDNCGIGAPSMSVGITAARLDDIFYLWEVFTSAIQPTSFLSEEWKETNTGSSGKGGTEHEYQKNHSKTSHTNSTSSTSINNSHNNSSGSSSSSSSSSNNNSGGGGGSGSNSSSNNNNITNTNSGSGVKGLHYGDSSGMNGHGSSSGSSEEMYIRHIELSVGYPADWIDALCQERMVSADEFRRRILRLASTRNAMRKNEVLEVIPLTIDVDLEVVVQAIQTIALYELSQSFDRVFSPTTSSMRGVGGTTSQSGVLDELPDELVSAIFNGRTLTSLDYHRALRARDTVLRATEEQFRDIDLIVAPILSEPYVNSSMRSIAPLLPFALGGNPMVSVQLEPDFPVALIGELGRDTGLFEDCTTFLQFVRGTSPRWWRRKFMR</sequence>
<accession>A0A1X0NST2</accession>